<dbReference type="Gene3D" id="2.40.50.100">
    <property type="match status" value="1"/>
</dbReference>
<dbReference type="InterPro" id="IPR003439">
    <property type="entry name" value="ABC_transporter-like_ATP-bd"/>
</dbReference>
<dbReference type="PANTHER" id="PTHR43875:SF1">
    <property type="entry name" value="OSMOPROTECTIVE COMPOUNDS UPTAKE ATP-BINDING PROTEIN GGTA"/>
    <property type="match status" value="1"/>
</dbReference>
<evidence type="ECO:0000256" key="5">
    <source>
        <dbReference type="ARBA" id="ARBA00022840"/>
    </source>
</evidence>
<dbReference type="Gene3D" id="3.40.50.300">
    <property type="entry name" value="P-loop containing nucleotide triphosphate hydrolases"/>
    <property type="match status" value="1"/>
</dbReference>
<evidence type="ECO:0000256" key="2">
    <source>
        <dbReference type="ARBA" id="ARBA00005417"/>
    </source>
</evidence>
<dbReference type="Gene3D" id="2.40.50.140">
    <property type="entry name" value="Nucleic acid-binding proteins"/>
    <property type="match status" value="1"/>
</dbReference>
<organism evidence="7 8">
    <name type="scientific">Pseudovibrio exalbescens</name>
    <dbReference type="NCBI Taxonomy" id="197461"/>
    <lineage>
        <taxon>Bacteria</taxon>
        <taxon>Pseudomonadati</taxon>
        <taxon>Pseudomonadota</taxon>
        <taxon>Alphaproteobacteria</taxon>
        <taxon>Hyphomicrobiales</taxon>
        <taxon>Stappiaceae</taxon>
        <taxon>Pseudovibrio</taxon>
    </lineage>
</organism>
<name>A0A1U7JK45_9HYPH</name>
<dbReference type="GO" id="GO:0005524">
    <property type="term" value="F:ATP binding"/>
    <property type="evidence" value="ECO:0007669"/>
    <property type="project" value="UniProtKB-KW"/>
</dbReference>
<evidence type="ECO:0000313" key="7">
    <source>
        <dbReference type="EMBL" id="OKL45087.1"/>
    </source>
</evidence>
<dbReference type="PANTHER" id="PTHR43875">
    <property type="entry name" value="MALTODEXTRIN IMPORT ATP-BINDING PROTEIN MSMX"/>
    <property type="match status" value="1"/>
</dbReference>
<dbReference type="FunFam" id="3.40.50.300:FF:000042">
    <property type="entry name" value="Maltose/maltodextrin ABC transporter, ATP-binding protein"/>
    <property type="match status" value="1"/>
</dbReference>
<evidence type="ECO:0000259" key="6">
    <source>
        <dbReference type="PROSITE" id="PS50893"/>
    </source>
</evidence>
<dbReference type="AlphaFoldDB" id="A0A1U7JK45"/>
<dbReference type="STRING" id="197461.A3843_04865"/>
<evidence type="ECO:0000313" key="8">
    <source>
        <dbReference type="Proteomes" id="UP000185783"/>
    </source>
</evidence>
<proteinExistence type="inferred from homology"/>
<dbReference type="SUPFAM" id="SSF50331">
    <property type="entry name" value="MOP-like"/>
    <property type="match status" value="1"/>
</dbReference>
<dbReference type="InterPro" id="IPR047641">
    <property type="entry name" value="ABC_transpr_MalK/UgpC-like"/>
</dbReference>
<sequence length="354" mass="38313">MSAQSHAAGIHLTDLQKTYNKTPVIPGLTAELAAGEFTVILGPSGCGKSTLLNMIAGLEKVSGGKIMIGSREVQNIAPKDRGLAMVFQNYALYPHMSVADNIGYALKVAGVPKDERTSRIQTAANVVNLGDYLDRRPSELSGGQRQRVAIARAIVREPQVLLFDEPLSNLDAKLRHDMRMELSSLHRRIGATSVFVTHDQVEAMTLADRILILNHGRIQQFDTPHNIYHKPANTFVAGFIGSPPMNLIEAQASNGAVSVGGVRLAATEISGDVTVGIRPEHIKVTESGIPVHVAYREDLGSHSTMVVEMENGQTLRLATQLGEPIRGGEWVHITIPEDKLHFFNAATGDALRSN</sequence>
<dbReference type="Pfam" id="PF00005">
    <property type="entry name" value="ABC_tran"/>
    <property type="match status" value="1"/>
</dbReference>
<dbReference type="RefSeq" id="WP_028481620.1">
    <property type="nucleotide sequence ID" value="NZ_LVVZ01000007.1"/>
</dbReference>
<accession>A0A1U7JK45</accession>
<dbReference type="NCBIfam" id="NF008653">
    <property type="entry name" value="PRK11650.1"/>
    <property type="match status" value="1"/>
</dbReference>
<keyword evidence="5 7" id="KW-0067">ATP-binding</keyword>
<reference evidence="7 8" key="1">
    <citation type="submission" date="2016-03" db="EMBL/GenBank/DDBJ databases">
        <title>Genome sequence of Nesiotobacter sp. nov., a moderately halophilic alphaproteobacterium isolated from the Yellow Sea, China.</title>
        <authorList>
            <person name="Zhang G."/>
            <person name="Zhang R."/>
        </authorList>
    </citation>
    <scope>NUCLEOTIDE SEQUENCE [LARGE SCALE GENOMIC DNA]</scope>
    <source>
        <strain evidence="7 8">WB1-6</strain>
    </source>
</reference>
<dbReference type="EMBL" id="LVVZ01000007">
    <property type="protein sequence ID" value="OKL45087.1"/>
    <property type="molecule type" value="Genomic_DNA"/>
</dbReference>
<comment type="similarity">
    <text evidence="2">Belongs to the ABC transporter superfamily.</text>
</comment>
<dbReference type="InterPro" id="IPR027417">
    <property type="entry name" value="P-loop_NTPase"/>
</dbReference>
<dbReference type="InterPro" id="IPR012340">
    <property type="entry name" value="NA-bd_OB-fold"/>
</dbReference>
<evidence type="ECO:0000256" key="4">
    <source>
        <dbReference type="ARBA" id="ARBA00022741"/>
    </source>
</evidence>
<dbReference type="InterPro" id="IPR017871">
    <property type="entry name" value="ABC_transporter-like_CS"/>
</dbReference>
<comment type="caution">
    <text evidence="7">The sequence shown here is derived from an EMBL/GenBank/DDBJ whole genome shotgun (WGS) entry which is preliminary data.</text>
</comment>
<evidence type="ECO:0000256" key="3">
    <source>
        <dbReference type="ARBA" id="ARBA00022448"/>
    </source>
</evidence>
<gene>
    <name evidence="7" type="ORF">A3843_04865</name>
</gene>
<feature type="domain" description="ABC transporter" evidence="6">
    <location>
        <begin position="10"/>
        <end position="240"/>
    </location>
</feature>
<dbReference type="Proteomes" id="UP000185783">
    <property type="component" value="Unassembled WGS sequence"/>
</dbReference>
<dbReference type="SMART" id="SM00382">
    <property type="entry name" value="AAA"/>
    <property type="match status" value="1"/>
</dbReference>
<dbReference type="PROSITE" id="PS50893">
    <property type="entry name" value="ABC_TRANSPORTER_2"/>
    <property type="match status" value="1"/>
</dbReference>
<dbReference type="GO" id="GO:0016887">
    <property type="term" value="F:ATP hydrolysis activity"/>
    <property type="evidence" value="ECO:0007669"/>
    <property type="project" value="InterPro"/>
</dbReference>
<evidence type="ECO:0000256" key="1">
    <source>
        <dbReference type="ARBA" id="ARBA00004417"/>
    </source>
</evidence>
<keyword evidence="8" id="KW-1185">Reference proteome</keyword>
<dbReference type="Pfam" id="PF08402">
    <property type="entry name" value="TOBE_2"/>
    <property type="match status" value="1"/>
</dbReference>
<dbReference type="InterPro" id="IPR013611">
    <property type="entry name" value="Transp-assoc_OB_typ2"/>
</dbReference>
<keyword evidence="4" id="KW-0547">Nucleotide-binding</keyword>
<dbReference type="InterPro" id="IPR003593">
    <property type="entry name" value="AAA+_ATPase"/>
</dbReference>
<dbReference type="CDD" id="cd03301">
    <property type="entry name" value="ABC_MalK_N"/>
    <property type="match status" value="1"/>
</dbReference>
<dbReference type="GO" id="GO:0140359">
    <property type="term" value="F:ABC-type transporter activity"/>
    <property type="evidence" value="ECO:0007669"/>
    <property type="project" value="InterPro"/>
</dbReference>
<dbReference type="InterPro" id="IPR008995">
    <property type="entry name" value="Mo/tungstate-bd_C_term_dom"/>
</dbReference>
<dbReference type="GO" id="GO:0055052">
    <property type="term" value="C:ATP-binding cassette (ABC) transporter complex, substrate-binding subunit-containing"/>
    <property type="evidence" value="ECO:0007669"/>
    <property type="project" value="TreeGrafter"/>
</dbReference>
<protein>
    <submittedName>
        <fullName evidence="7">Glycerol-3-phosphate ABC transporter ATP-binding protein</fullName>
    </submittedName>
</protein>
<dbReference type="GO" id="GO:0008643">
    <property type="term" value="P:carbohydrate transport"/>
    <property type="evidence" value="ECO:0007669"/>
    <property type="project" value="InterPro"/>
</dbReference>
<keyword evidence="3" id="KW-0813">Transport</keyword>
<dbReference type="InterPro" id="IPR015855">
    <property type="entry name" value="ABC_transpr_MalK-like"/>
</dbReference>
<comment type="subcellular location">
    <subcellularLocation>
        <location evidence="1">Cell inner membrane</location>
        <topology evidence="1">Peripheral membrane protein</topology>
    </subcellularLocation>
</comment>
<dbReference type="PROSITE" id="PS00211">
    <property type="entry name" value="ABC_TRANSPORTER_1"/>
    <property type="match status" value="1"/>
</dbReference>
<dbReference type="SUPFAM" id="SSF52540">
    <property type="entry name" value="P-loop containing nucleoside triphosphate hydrolases"/>
    <property type="match status" value="1"/>
</dbReference>